<sequence length="34" mass="4061">MEWMLQIKLNPTKKYCNFEPFMQADSEVIVIIIS</sequence>
<dbReference type="EMBL" id="AUXX01000011">
    <property type="protein sequence ID" value="KZN67848.1"/>
    <property type="molecule type" value="Genomic_DNA"/>
</dbReference>
<reference evidence="1 2" key="1">
    <citation type="submission" date="2013-07" db="EMBL/GenBank/DDBJ databases">
        <title>Comparative Genomic and Metabolomic Analysis of Twelve Strains of Pseudoalteromonas luteoviolacea.</title>
        <authorList>
            <person name="Vynne N.G."/>
            <person name="Mansson M."/>
            <person name="Gram L."/>
        </authorList>
    </citation>
    <scope>NUCLEOTIDE SEQUENCE [LARGE SCALE GENOMIC DNA]</scope>
    <source>
        <strain evidence="1 2">S4060-1</strain>
    </source>
</reference>
<gene>
    <name evidence="1" type="ORF">N478_16630</name>
</gene>
<proteinExistence type="predicted"/>
<protein>
    <submittedName>
        <fullName evidence="1">Uncharacterized protein</fullName>
    </submittedName>
</protein>
<organism evidence="1 2">
    <name type="scientific">Pseudoalteromonas luteoviolacea S4060-1</name>
    <dbReference type="NCBI Taxonomy" id="1365257"/>
    <lineage>
        <taxon>Bacteria</taxon>
        <taxon>Pseudomonadati</taxon>
        <taxon>Pseudomonadota</taxon>
        <taxon>Gammaproteobacteria</taxon>
        <taxon>Alteromonadales</taxon>
        <taxon>Pseudoalteromonadaceae</taxon>
        <taxon>Pseudoalteromonas</taxon>
    </lineage>
</organism>
<accession>A0A162CH56</accession>
<name>A0A162CH56_9GAMM</name>
<dbReference type="AlphaFoldDB" id="A0A162CH56"/>
<dbReference type="Proteomes" id="UP000076661">
    <property type="component" value="Unassembled WGS sequence"/>
</dbReference>
<evidence type="ECO:0000313" key="2">
    <source>
        <dbReference type="Proteomes" id="UP000076661"/>
    </source>
</evidence>
<comment type="caution">
    <text evidence="1">The sequence shown here is derived from an EMBL/GenBank/DDBJ whole genome shotgun (WGS) entry which is preliminary data.</text>
</comment>
<evidence type="ECO:0000313" key="1">
    <source>
        <dbReference type="EMBL" id="KZN67848.1"/>
    </source>
</evidence>